<gene>
    <name evidence="2" type="ORF">ACFPN9_04170</name>
</gene>
<organism evidence="2 3">
    <name type="scientific">Bosea massiliensis</name>
    <dbReference type="NCBI Taxonomy" id="151419"/>
    <lineage>
        <taxon>Bacteria</taxon>
        <taxon>Pseudomonadati</taxon>
        <taxon>Pseudomonadota</taxon>
        <taxon>Alphaproteobacteria</taxon>
        <taxon>Hyphomicrobiales</taxon>
        <taxon>Boseaceae</taxon>
        <taxon>Bosea</taxon>
    </lineage>
</organism>
<keyword evidence="3" id="KW-1185">Reference proteome</keyword>
<dbReference type="Proteomes" id="UP001596060">
    <property type="component" value="Unassembled WGS sequence"/>
</dbReference>
<sequence>MARVTPAAGEFGFAPNGPGGTTDPTITPREAAAAQPDTPRIERIGSVRILRGSAGWRGVSLRLANPAGEDQLFQLALTAGDGRSITIATVDGDEAVALWRDCGRSSGMPLLLETSDGEISQPFPQIGRLALGPIRVRRRYAFLNGRRPRFLVRRKTGKLAERPVVVAGERLTD</sequence>
<reference evidence="3" key="1">
    <citation type="journal article" date="2019" name="Int. J. Syst. Evol. Microbiol.">
        <title>The Global Catalogue of Microorganisms (GCM) 10K type strain sequencing project: providing services to taxonomists for standard genome sequencing and annotation.</title>
        <authorList>
            <consortium name="The Broad Institute Genomics Platform"/>
            <consortium name="The Broad Institute Genome Sequencing Center for Infectious Disease"/>
            <person name="Wu L."/>
            <person name="Ma J."/>
        </authorList>
    </citation>
    <scope>NUCLEOTIDE SEQUENCE [LARGE SCALE GENOMIC DNA]</scope>
    <source>
        <strain evidence="3">CCUG 43117</strain>
    </source>
</reference>
<comment type="caution">
    <text evidence="2">The sequence shown here is derived from an EMBL/GenBank/DDBJ whole genome shotgun (WGS) entry which is preliminary data.</text>
</comment>
<dbReference type="InterPro" id="IPR046083">
    <property type="entry name" value="DUF6101"/>
</dbReference>
<proteinExistence type="predicted"/>
<evidence type="ECO:0000256" key="1">
    <source>
        <dbReference type="SAM" id="MobiDB-lite"/>
    </source>
</evidence>
<feature type="region of interest" description="Disordered" evidence="1">
    <location>
        <begin position="1"/>
        <end position="38"/>
    </location>
</feature>
<dbReference type="EMBL" id="JBHSLU010000007">
    <property type="protein sequence ID" value="MFC5504448.1"/>
    <property type="molecule type" value="Genomic_DNA"/>
</dbReference>
<accession>A0ABW0NXD9</accession>
<dbReference type="RefSeq" id="WP_066721038.1">
    <property type="nucleotide sequence ID" value="NZ_JBHSLU010000007.1"/>
</dbReference>
<dbReference type="Pfam" id="PF19596">
    <property type="entry name" value="DUF6101"/>
    <property type="match status" value="1"/>
</dbReference>
<protein>
    <submittedName>
        <fullName evidence="2">DUF6101 family protein</fullName>
    </submittedName>
</protein>
<evidence type="ECO:0000313" key="2">
    <source>
        <dbReference type="EMBL" id="MFC5504448.1"/>
    </source>
</evidence>
<evidence type="ECO:0000313" key="3">
    <source>
        <dbReference type="Proteomes" id="UP001596060"/>
    </source>
</evidence>
<name>A0ABW0NXD9_9HYPH</name>